<comment type="caution">
    <text evidence="2">The sequence shown here is derived from an EMBL/GenBank/DDBJ whole genome shotgun (WGS) entry which is preliminary data.</text>
</comment>
<feature type="transmembrane region" description="Helical" evidence="1">
    <location>
        <begin position="35"/>
        <end position="57"/>
    </location>
</feature>
<accession>A0A1Y2BLG2</accession>
<proteinExistence type="predicted"/>
<reference evidence="2 3" key="1">
    <citation type="submission" date="2016-07" db="EMBL/GenBank/DDBJ databases">
        <title>Pervasive Adenine N6-methylation of Active Genes in Fungi.</title>
        <authorList>
            <consortium name="DOE Joint Genome Institute"/>
            <person name="Mondo S.J."/>
            <person name="Dannebaum R.O."/>
            <person name="Kuo R.C."/>
            <person name="Labutti K."/>
            <person name="Haridas S."/>
            <person name="Kuo A."/>
            <person name="Salamov A."/>
            <person name="Ahrendt S.R."/>
            <person name="Lipzen A."/>
            <person name="Sullivan W."/>
            <person name="Andreopoulos W.B."/>
            <person name="Clum A."/>
            <person name="Lindquist E."/>
            <person name="Daum C."/>
            <person name="Ramamoorthy G.K."/>
            <person name="Gryganskyi A."/>
            <person name="Culley D."/>
            <person name="Magnuson J.K."/>
            <person name="James T.Y."/>
            <person name="O'Malley M.A."/>
            <person name="Stajich J.E."/>
            <person name="Spatafora J.W."/>
            <person name="Visel A."/>
            <person name="Grigoriev I.V."/>
        </authorList>
    </citation>
    <scope>NUCLEOTIDE SEQUENCE [LARGE SCALE GENOMIC DNA]</scope>
    <source>
        <strain evidence="2 3">68-887.2</strain>
    </source>
</reference>
<dbReference type="STRING" id="71784.A0A1Y2BLG2"/>
<sequence length="435" mass="49417">MGFSALIALTGLLFLLWHTWHYDGFKCLYNIRSDWFRTLMILILLVSIAFFCLATLVESYVLYDQYYVFLGTVTIPAPWQLYTPHSVKLWKASLWCLLVGWGFLQAVHMEEFLYWGYLMRSIRTPGGPRTSWLRSGFFKVWVAAFACSWALMIASLQIETHNLDMMRAYLFLIGSVISTVLALMSVLLCIVFPRFLTLVRQQGAGFEVLERLHFFKEANELRTVCRVCYALCFLILSTDATTPAQRINKSAFWADFLYTVGQLGLFASTCFSILILLPRNMGSESLPTAADNAQQPMVPYKLPHIGGGHIITEAQRGLWELGDRLNINRDALALTIPYLSSPGQEKDEGYELDESPRRLDIESSEPAARAEIQEDQAPFSEIADTRVRARYSEFPALPTVLQKFKSPFETAQASRRVSGPAQVFVQTTQTVHHEV</sequence>
<feature type="transmembrane region" description="Helical" evidence="1">
    <location>
        <begin position="256"/>
        <end position="277"/>
    </location>
</feature>
<dbReference type="Proteomes" id="UP000193986">
    <property type="component" value="Unassembled WGS sequence"/>
</dbReference>
<dbReference type="OrthoDB" id="2384193at2759"/>
<gene>
    <name evidence="2" type="ORF">BCR39DRAFT_475657</name>
</gene>
<evidence type="ECO:0000256" key="1">
    <source>
        <dbReference type="SAM" id="Phobius"/>
    </source>
</evidence>
<feature type="transmembrane region" description="Helical" evidence="1">
    <location>
        <begin position="94"/>
        <end position="117"/>
    </location>
</feature>
<keyword evidence="1" id="KW-0472">Membrane</keyword>
<feature type="transmembrane region" description="Helical" evidence="1">
    <location>
        <begin position="168"/>
        <end position="193"/>
    </location>
</feature>
<dbReference type="EMBL" id="MCFC01000001">
    <property type="protein sequence ID" value="ORY35618.1"/>
    <property type="molecule type" value="Genomic_DNA"/>
</dbReference>
<keyword evidence="3" id="KW-1185">Reference proteome</keyword>
<keyword evidence="1" id="KW-1133">Transmembrane helix</keyword>
<keyword evidence="1" id="KW-0812">Transmembrane</keyword>
<dbReference type="AlphaFoldDB" id="A0A1Y2BLG2"/>
<feature type="transmembrane region" description="Helical" evidence="1">
    <location>
        <begin position="137"/>
        <end position="156"/>
    </location>
</feature>
<feature type="transmembrane region" description="Helical" evidence="1">
    <location>
        <begin position="63"/>
        <end position="82"/>
    </location>
</feature>
<dbReference type="InParanoid" id="A0A1Y2BLG2"/>
<evidence type="ECO:0000313" key="3">
    <source>
        <dbReference type="Proteomes" id="UP000193986"/>
    </source>
</evidence>
<evidence type="ECO:0000313" key="2">
    <source>
        <dbReference type="EMBL" id="ORY35618.1"/>
    </source>
</evidence>
<organism evidence="2 3">
    <name type="scientific">Naematelia encephala</name>
    <dbReference type="NCBI Taxonomy" id="71784"/>
    <lineage>
        <taxon>Eukaryota</taxon>
        <taxon>Fungi</taxon>
        <taxon>Dikarya</taxon>
        <taxon>Basidiomycota</taxon>
        <taxon>Agaricomycotina</taxon>
        <taxon>Tremellomycetes</taxon>
        <taxon>Tremellales</taxon>
        <taxon>Naemateliaceae</taxon>
        <taxon>Naematelia</taxon>
    </lineage>
</organism>
<protein>
    <submittedName>
        <fullName evidence="2">Uncharacterized protein</fullName>
    </submittedName>
</protein>
<feature type="transmembrane region" description="Helical" evidence="1">
    <location>
        <begin position="6"/>
        <end position="23"/>
    </location>
</feature>
<name>A0A1Y2BLG2_9TREE</name>